<accession>A0A5P1X4S2</accession>
<sequence>MKDRSIPDVFWKRGKQIVNNGDVDIDEIDYSNNLVRATVIGTYRYEVTINENEVQKDFCSCPYFAEHGYCKHIAAVIEFLAKYGNPIEHLFEGEPKNVLRDIVQNKNAIDWVPETKHSNGLSFLSDIKYTEQDAFKLPNVDESDEPLMLEVTLALGGISHDDYDLDVGRLFIKLRIGSRNDQKFYAIKNIDSFLDDFNQQAIYQTGGKKRFSLNQSNFNDVDKAFLIFLSAHQRDQNFESSQFDKNQYYLITPENLEATINVAQQVDYFLFLSINESEYDAVQYLPYDVNSGLFSANVTNDKDGYDLKIDAQFDLELEDDNALLMDDVIYYTDHQTASKIKDILFRYRQNTHHQFGGIGVPMEVDASLHFPIGSERALIDFIKYFQQVGTVIVPDELTISPMEPQFNLDIDNNFIQLGLEFNYQSAEGTTTIHRDDIKEGMARQYLARLNFVGDDDNYSLNVMSGDQMYDFVTRQLPNLRENGVVELSNRLDKILSEMNLANPNINVSEDDGLLSVRFTIDGINENDVDAMLDQLEHNQKPFVQRQDGSIMLVDDSLRKITAVLTQLRAGHDKFEYGEIKIAAAQAISVQAMLDDTADFDEKFKHLAQDLAHPDQFDYPIKAKVQADLRQYQKDGIQWLEMLNEYHFGGILADEMGLGKTVQMIAFLLNNLVSERVNLIVAPASLTYNWQAEFEKFAPSMSVSVVDGSKLERRKIINESNSEVLITSYNSARADIAEYQQLNLEYLVLDEAQFIKNSTSKTNQALRKLTPRNAFALSGTPIENRIEELWAIFEVVMPGLLPSKKAFKHLAPAEVALRVTPFIMRREKKKVLTELPEKVESNLYNELTKEQKAVYLAQLKQMQVKVKGMSGDAFVKNKIEILAGLTRLRQICDTPALYLDEYNSDSGKINQLKEILQQAKDNDRHVLIFSQFTTMLDEIKTELNELGLDSYLLKGDTKPKERLEMVNQFNDGEKSIFLISLKAGGTGLNLTRADMVILVDLWWNPAVEDQATARAHRIGQKNNVDVFRLITKGTIEEQIFKLQEKKRNFVDQVLSGTENKASLSEAEVKEILGIE</sequence>
<keyword evidence="6" id="KW-0067">ATP-binding</keyword>
<dbReference type="RefSeq" id="WP_150204198.1">
    <property type="nucleotide sequence ID" value="NZ_CP043939.1"/>
</dbReference>
<dbReference type="Gene3D" id="3.40.50.300">
    <property type="entry name" value="P-loop containing nucleotide triphosphate hydrolases"/>
    <property type="match status" value="1"/>
</dbReference>
<dbReference type="InterPro" id="IPR001650">
    <property type="entry name" value="Helicase_C-like"/>
</dbReference>
<dbReference type="InterPro" id="IPR027417">
    <property type="entry name" value="P-loop_NTPase"/>
</dbReference>
<keyword evidence="1" id="KW-0378">Hydrolase</keyword>
<feature type="domain" description="Helicase ATP-binding" evidence="4">
    <location>
        <begin position="640"/>
        <end position="798"/>
    </location>
</feature>
<evidence type="ECO:0000313" key="7">
    <source>
        <dbReference type="Proteomes" id="UP000325295"/>
    </source>
</evidence>
<evidence type="ECO:0000256" key="2">
    <source>
        <dbReference type="PROSITE-ProRule" id="PRU00325"/>
    </source>
</evidence>
<dbReference type="SMART" id="SM00487">
    <property type="entry name" value="DEXDc"/>
    <property type="match status" value="1"/>
</dbReference>
<keyword evidence="6" id="KW-0547">Nucleotide-binding</keyword>
<dbReference type="Pfam" id="PF00271">
    <property type="entry name" value="Helicase_C"/>
    <property type="match status" value="1"/>
</dbReference>
<organism evidence="6 7">
    <name type="scientific">Paucilactobacillus nenjiangensis</name>
    <dbReference type="NCBI Taxonomy" id="1296540"/>
    <lineage>
        <taxon>Bacteria</taxon>
        <taxon>Bacillati</taxon>
        <taxon>Bacillota</taxon>
        <taxon>Bacilli</taxon>
        <taxon>Lactobacillales</taxon>
        <taxon>Lactobacillaceae</taxon>
        <taxon>Paucilactobacillus</taxon>
    </lineage>
</organism>
<keyword evidence="7" id="KW-1185">Reference proteome</keyword>
<dbReference type="PROSITE" id="PS51192">
    <property type="entry name" value="HELICASE_ATP_BIND_1"/>
    <property type="match status" value="1"/>
</dbReference>
<name>A0A5P1X4S2_9LACO</name>
<dbReference type="Proteomes" id="UP000325295">
    <property type="component" value="Chromosome"/>
</dbReference>
<dbReference type="InterPro" id="IPR049730">
    <property type="entry name" value="SNF2/RAD54-like_C"/>
</dbReference>
<evidence type="ECO:0000313" key="6">
    <source>
        <dbReference type="EMBL" id="QER67679.1"/>
    </source>
</evidence>
<evidence type="ECO:0000259" key="5">
    <source>
        <dbReference type="PROSITE" id="PS51194"/>
    </source>
</evidence>
<evidence type="ECO:0000259" key="4">
    <source>
        <dbReference type="PROSITE" id="PS51192"/>
    </source>
</evidence>
<dbReference type="GO" id="GO:0005524">
    <property type="term" value="F:ATP binding"/>
    <property type="evidence" value="ECO:0007669"/>
    <property type="project" value="InterPro"/>
</dbReference>
<feature type="domain" description="Helicase C-terminal" evidence="5">
    <location>
        <begin position="910"/>
        <end position="1068"/>
    </location>
</feature>
<dbReference type="KEGG" id="lnn:F0161_07290"/>
<dbReference type="EMBL" id="CP043939">
    <property type="protein sequence ID" value="QER67679.1"/>
    <property type="molecule type" value="Genomic_DNA"/>
</dbReference>
<reference evidence="6 7" key="1">
    <citation type="submission" date="2019-09" db="EMBL/GenBank/DDBJ databases">
        <title>Complete Genome Sequence of Lactobacillus nenjiangensis SH-Y15, isolated from sauerkraut.</title>
        <authorList>
            <person name="Yang H."/>
        </authorList>
    </citation>
    <scope>NUCLEOTIDE SEQUENCE [LARGE SCALE GENOMIC DNA]</scope>
    <source>
        <strain evidence="6 7">SH-Y15</strain>
    </source>
</reference>
<dbReference type="CDD" id="cd18793">
    <property type="entry name" value="SF2_C_SNF"/>
    <property type="match status" value="1"/>
</dbReference>
<keyword evidence="6" id="KW-0347">Helicase</keyword>
<evidence type="ECO:0000259" key="3">
    <source>
        <dbReference type="PROSITE" id="PS50966"/>
    </source>
</evidence>
<dbReference type="Gene3D" id="3.40.50.10810">
    <property type="entry name" value="Tandem AAA-ATPase domain"/>
    <property type="match status" value="1"/>
</dbReference>
<dbReference type="InterPro" id="IPR014001">
    <property type="entry name" value="Helicase_ATP-bd"/>
</dbReference>
<dbReference type="InterPro" id="IPR007527">
    <property type="entry name" value="Znf_SWIM"/>
</dbReference>
<dbReference type="PROSITE" id="PS51194">
    <property type="entry name" value="HELICASE_CTER"/>
    <property type="match status" value="1"/>
</dbReference>
<dbReference type="InterPro" id="IPR000330">
    <property type="entry name" value="SNF2_N"/>
</dbReference>
<dbReference type="FunFam" id="3.40.50.300:FF:000533">
    <property type="entry name" value="Helicase, Snf2 family"/>
    <property type="match status" value="1"/>
</dbReference>
<dbReference type="SMART" id="SM00490">
    <property type="entry name" value="HELICc"/>
    <property type="match status" value="1"/>
</dbReference>
<protein>
    <submittedName>
        <fullName evidence="6">Helicase SNF2</fullName>
    </submittedName>
</protein>
<dbReference type="InterPro" id="IPR013663">
    <property type="entry name" value="Helicase_SWF/SNF/SWI_bac"/>
</dbReference>
<dbReference type="GO" id="GO:0008270">
    <property type="term" value="F:zinc ion binding"/>
    <property type="evidence" value="ECO:0007669"/>
    <property type="project" value="UniProtKB-KW"/>
</dbReference>
<evidence type="ECO:0000256" key="1">
    <source>
        <dbReference type="ARBA" id="ARBA00022801"/>
    </source>
</evidence>
<feature type="domain" description="SWIM-type" evidence="3">
    <location>
        <begin position="45"/>
        <end position="81"/>
    </location>
</feature>
<dbReference type="Pfam" id="PF08455">
    <property type="entry name" value="SNF2_assoc"/>
    <property type="match status" value="1"/>
</dbReference>
<proteinExistence type="predicted"/>
<dbReference type="PANTHER" id="PTHR10799">
    <property type="entry name" value="SNF2/RAD54 HELICASE FAMILY"/>
    <property type="match status" value="1"/>
</dbReference>
<dbReference type="PROSITE" id="PS50966">
    <property type="entry name" value="ZF_SWIM"/>
    <property type="match status" value="1"/>
</dbReference>
<gene>
    <name evidence="6" type="ORF">F0161_07290</name>
</gene>
<dbReference type="InterPro" id="IPR038718">
    <property type="entry name" value="SNF2-like_sf"/>
</dbReference>
<keyword evidence="2" id="KW-0862">Zinc</keyword>
<dbReference type="OrthoDB" id="9760715at2"/>
<dbReference type="Pfam" id="PF04434">
    <property type="entry name" value="SWIM"/>
    <property type="match status" value="1"/>
</dbReference>
<dbReference type="GO" id="GO:0004386">
    <property type="term" value="F:helicase activity"/>
    <property type="evidence" value="ECO:0007669"/>
    <property type="project" value="UniProtKB-KW"/>
</dbReference>
<keyword evidence="2" id="KW-0479">Metal-binding</keyword>
<dbReference type="GO" id="GO:0016787">
    <property type="term" value="F:hydrolase activity"/>
    <property type="evidence" value="ECO:0007669"/>
    <property type="project" value="UniProtKB-KW"/>
</dbReference>
<dbReference type="AlphaFoldDB" id="A0A5P1X4S2"/>
<dbReference type="Pfam" id="PF00176">
    <property type="entry name" value="SNF2-rel_dom"/>
    <property type="match status" value="1"/>
</dbReference>
<keyword evidence="2" id="KW-0863">Zinc-finger</keyword>
<dbReference type="SUPFAM" id="SSF52540">
    <property type="entry name" value="P-loop containing nucleoside triphosphate hydrolases"/>
    <property type="match status" value="2"/>
</dbReference>